<evidence type="ECO:0000256" key="4">
    <source>
        <dbReference type="ARBA" id="ARBA00024408"/>
    </source>
</evidence>
<comment type="caution">
    <text evidence="5">The sequence shown here is derived from an EMBL/GenBank/DDBJ whole genome shotgun (WGS) entry which is preliminary data.</text>
</comment>
<dbReference type="Gene3D" id="3.30.450.70">
    <property type="match status" value="1"/>
</dbReference>
<dbReference type="InterPro" id="IPR011012">
    <property type="entry name" value="Longin-like_dom_sf"/>
</dbReference>
<keyword evidence="6" id="KW-1185">Reference proteome</keyword>
<reference evidence="5" key="1">
    <citation type="submission" date="2023-07" db="EMBL/GenBank/DDBJ databases">
        <title>Chromosome-level genome assembly of Artemia franciscana.</title>
        <authorList>
            <person name="Jo E."/>
        </authorList>
    </citation>
    <scope>NUCLEOTIDE SEQUENCE</scope>
    <source>
        <tissue evidence="5">Whole body</tissue>
    </source>
</reference>
<evidence type="ECO:0000256" key="2">
    <source>
        <dbReference type="ARBA" id="ARBA00006626"/>
    </source>
</evidence>
<keyword evidence="3" id="KW-0931">ER-Golgi transport</keyword>
<evidence type="ECO:0000313" key="6">
    <source>
        <dbReference type="Proteomes" id="UP001187531"/>
    </source>
</evidence>
<accession>A0AA88I6Z5</accession>
<proteinExistence type="inferred from homology"/>
<evidence type="ECO:0000256" key="3">
    <source>
        <dbReference type="ARBA" id="ARBA00022892"/>
    </source>
</evidence>
<protein>
    <recommendedName>
        <fullName evidence="4">Trafficking protein particle complex subunit 2-like protein</fullName>
    </recommendedName>
</protein>
<keyword evidence="3" id="KW-0813">Transport</keyword>
<dbReference type="Proteomes" id="UP001187531">
    <property type="component" value="Unassembled WGS sequence"/>
</dbReference>
<dbReference type="GO" id="GO:0006888">
    <property type="term" value="P:endoplasmic reticulum to Golgi vesicle-mediated transport"/>
    <property type="evidence" value="ECO:0007669"/>
    <property type="project" value="InterPro"/>
</dbReference>
<dbReference type="InterPro" id="IPR006722">
    <property type="entry name" value="Sedlin"/>
</dbReference>
<dbReference type="EMBL" id="JAVRJZ010000005">
    <property type="protein sequence ID" value="KAK2722509.1"/>
    <property type="molecule type" value="Genomic_DNA"/>
</dbReference>
<evidence type="ECO:0000313" key="5">
    <source>
        <dbReference type="EMBL" id="KAK2722509.1"/>
    </source>
</evidence>
<dbReference type="GO" id="GO:0048471">
    <property type="term" value="C:perinuclear region of cytoplasm"/>
    <property type="evidence" value="ECO:0007669"/>
    <property type="project" value="UniProtKB-SubCell"/>
</dbReference>
<name>A0AA88I6Z5_ARTSF</name>
<gene>
    <name evidence="5" type="ORF">QYM36_002900</name>
</gene>
<dbReference type="PANTHER" id="PTHR12403">
    <property type="entry name" value="TRAFFICKING PROTEIN PARTICLE COMPLEX SUBUNIT 2"/>
    <property type="match status" value="1"/>
</dbReference>
<dbReference type="CDD" id="cd14854">
    <property type="entry name" value="TRAPPC2L"/>
    <property type="match status" value="1"/>
</dbReference>
<comment type="similarity">
    <text evidence="2">Belongs to the TRAPP small subunits family. Sedlin subfamily.</text>
</comment>
<organism evidence="5 6">
    <name type="scientific">Artemia franciscana</name>
    <name type="common">Brine shrimp</name>
    <name type="synonym">Artemia sanfranciscana</name>
    <dbReference type="NCBI Taxonomy" id="6661"/>
    <lineage>
        <taxon>Eukaryota</taxon>
        <taxon>Metazoa</taxon>
        <taxon>Ecdysozoa</taxon>
        <taxon>Arthropoda</taxon>
        <taxon>Crustacea</taxon>
        <taxon>Branchiopoda</taxon>
        <taxon>Anostraca</taxon>
        <taxon>Artemiidae</taxon>
        <taxon>Artemia</taxon>
    </lineage>
</organism>
<sequence length="139" mass="15479">MALCVGVISSKNEPLIISCKNKEEELNFQYMLHTSLDFIDGKLSSATKASDARDLYLGLLNSNEDAKIFGYVTNTGVKFMIIISAFDTSIREIDIRAMFRSLHSSYINLASNPFYIPGNAIASKKFIAILDRMVNQSVI</sequence>
<dbReference type="Pfam" id="PF04628">
    <property type="entry name" value="Sedlin_N"/>
    <property type="match status" value="1"/>
</dbReference>
<evidence type="ECO:0000256" key="1">
    <source>
        <dbReference type="ARBA" id="ARBA00004556"/>
    </source>
</evidence>
<comment type="subcellular location">
    <subcellularLocation>
        <location evidence="1">Cytoplasm</location>
        <location evidence="1">Perinuclear region</location>
    </subcellularLocation>
</comment>
<dbReference type="AlphaFoldDB" id="A0AA88I6Z5"/>
<dbReference type="InterPro" id="IPR044760">
    <property type="entry name" value="TRAPPC2L"/>
</dbReference>
<dbReference type="SUPFAM" id="SSF64356">
    <property type="entry name" value="SNARE-like"/>
    <property type="match status" value="1"/>
</dbReference>